<sequence>MPSLHTPMTSTLLSFLPIFLAVAAGWAVLRLKRLGHSARIARIRPLSLSGIHYSSKSTGTSISIDNVHLAFHLPRPSNPRWATLTVTGYEHKSSTCHFSLAELRSTLWLFPLLFRASAGPWMRIDLAEARVRVYRSAKTPEWVQRLRVNLVRAVLKGTLLRCDQFTTRLALSSVTGTRVAAGRDSSAPVEKPGVERPDVEDEVRITTDAREYETRNWLDRVYAFGLLQCQLRKSWVDGRGSLVLVAERVAWTKVQSATAAECRATSFVWQLVCSVMMLPADLVKFCADPSALLDLRITRLDCAFDTFRIRDAELLRQGFGMMQASLANRGTCFRDVFLDFLGHAIKS</sequence>
<gene>
    <name evidence="2" type="ORF">FIBSPDRAFT_795274</name>
</gene>
<accession>A0A166EDT1</accession>
<name>A0A166EDT1_9AGAM</name>
<evidence type="ECO:0000313" key="2">
    <source>
        <dbReference type="EMBL" id="KZP15657.1"/>
    </source>
</evidence>
<reference evidence="2 3" key="1">
    <citation type="journal article" date="2016" name="Mol. Biol. Evol.">
        <title>Comparative Genomics of Early-Diverging Mushroom-Forming Fungi Provides Insights into the Origins of Lignocellulose Decay Capabilities.</title>
        <authorList>
            <person name="Nagy L.G."/>
            <person name="Riley R."/>
            <person name="Tritt A."/>
            <person name="Adam C."/>
            <person name="Daum C."/>
            <person name="Floudas D."/>
            <person name="Sun H."/>
            <person name="Yadav J.S."/>
            <person name="Pangilinan J."/>
            <person name="Larsson K.H."/>
            <person name="Matsuura K."/>
            <person name="Barry K."/>
            <person name="Labutti K."/>
            <person name="Kuo R."/>
            <person name="Ohm R.A."/>
            <person name="Bhattacharya S.S."/>
            <person name="Shirouzu T."/>
            <person name="Yoshinaga Y."/>
            <person name="Martin F.M."/>
            <person name="Grigoriev I.V."/>
            <person name="Hibbett D.S."/>
        </authorList>
    </citation>
    <scope>NUCLEOTIDE SEQUENCE [LARGE SCALE GENOMIC DNA]</scope>
    <source>
        <strain evidence="2 3">CBS 109695</strain>
    </source>
</reference>
<evidence type="ECO:0000313" key="3">
    <source>
        <dbReference type="Proteomes" id="UP000076532"/>
    </source>
</evidence>
<dbReference type="EMBL" id="KV417602">
    <property type="protein sequence ID" value="KZP15657.1"/>
    <property type="molecule type" value="Genomic_DNA"/>
</dbReference>
<feature type="transmembrane region" description="Helical" evidence="1">
    <location>
        <begin position="12"/>
        <end position="29"/>
    </location>
</feature>
<keyword evidence="1" id="KW-1133">Transmembrane helix</keyword>
<dbReference type="AlphaFoldDB" id="A0A166EDT1"/>
<keyword evidence="1" id="KW-0812">Transmembrane</keyword>
<proteinExistence type="predicted"/>
<keyword evidence="3" id="KW-1185">Reference proteome</keyword>
<evidence type="ECO:0000256" key="1">
    <source>
        <dbReference type="SAM" id="Phobius"/>
    </source>
</evidence>
<dbReference type="Proteomes" id="UP000076532">
    <property type="component" value="Unassembled WGS sequence"/>
</dbReference>
<dbReference type="OrthoDB" id="2798046at2759"/>
<keyword evidence="1" id="KW-0472">Membrane</keyword>
<organism evidence="2 3">
    <name type="scientific">Athelia psychrophila</name>
    <dbReference type="NCBI Taxonomy" id="1759441"/>
    <lineage>
        <taxon>Eukaryota</taxon>
        <taxon>Fungi</taxon>
        <taxon>Dikarya</taxon>
        <taxon>Basidiomycota</taxon>
        <taxon>Agaricomycotina</taxon>
        <taxon>Agaricomycetes</taxon>
        <taxon>Agaricomycetidae</taxon>
        <taxon>Atheliales</taxon>
        <taxon>Atheliaceae</taxon>
        <taxon>Athelia</taxon>
    </lineage>
</organism>
<protein>
    <submittedName>
        <fullName evidence="2">Uncharacterized protein</fullName>
    </submittedName>
</protein>